<organism evidence="1 2">
    <name type="scientific">Melia azedarach</name>
    <name type="common">Chinaberry tree</name>
    <dbReference type="NCBI Taxonomy" id="155640"/>
    <lineage>
        <taxon>Eukaryota</taxon>
        <taxon>Viridiplantae</taxon>
        <taxon>Streptophyta</taxon>
        <taxon>Embryophyta</taxon>
        <taxon>Tracheophyta</taxon>
        <taxon>Spermatophyta</taxon>
        <taxon>Magnoliopsida</taxon>
        <taxon>eudicotyledons</taxon>
        <taxon>Gunneridae</taxon>
        <taxon>Pentapetalae</taxon>
        <taxon>rosids</taxon>
        <taxon>malvids</taxon>
        <taxon>Sapindales</taxon>
        <taxon>Meliaceae</taxon>
        <taxon>Melia</taxon>
    </lineage>
</organism>
<proteinExistence type="predicted"/>
<reference evidence="1 2" key="1">
    <citation type="journal article" date="2023" name="Science">
        <title>Complex scaffold remodeling in plant triterpene biosynthesis.</title>
        <authorList>
            <person name="De La Pena R."/>
            <person name="Hodgson H."/>
            <person name="Liu J.C."/>
            <person name="Stephenson M.J."/>
            <person name="Martin A.C."/>
            <person name="Owen C."/>
            <person name="Harkess A."/>
            <person name="Leebens-Mack J."/>
            <person name="Jimenez L.E."/>
            <person name="Osbourn A."/>
            <person name="Sattely E.S."/>
        </authorList>
    </citation>
    <scope>NUCLEOTIDE SEQUENCE [LARGE SCALE GENOMIC DNA]</scope>
    <source>
        <strain evidence="2">cv. JPN11</strain>
        <tissue evidence="1">Leaf</tissue>
    </source>
</reference>
<accession>A0ACC1XSB0</accession>
<dbReference type="Proteomes" id="UP001164539">
    <property type="component" value="Chromosome 7"/>
</dbReference>
<comment type="caution">
    <text evidence="1">The sequence shown here is derived from an EMBL/GenBank/DDBJ whole genome shotgun (WGS) entry which is preliminary data.</text>
</comment>
<evidence type="ECO:0000313" key="2">
    <source>
        <dbReference type="Proteomes" id="UP001164539"/>
    </source>
</evidence>
<evidence type="ECO:0000313" key="1">
    <source>
        <dbReference type="EMBL" id="KAJ4714352.1"/>
    </source>
</evidence>
<sequence length="405" mass="45493">MDASVRLFFNASSALSRHLFTPKTAAPAIATHFINFPLKLPRNDVRRPPTLSHARIRSSSSPINPSPINFLLFLSCYHSSNYSQASANYFGPFRADPNDAGFAWNRAPNKVINGENAAFFEDKERVVTVVLLGWLGAKRKHLRRYAEWYNSRGINAITFVVDAKELFWIDLGRSVEKRISALRNELVSWLSEKEEDGRERCLLFHTFSNTGWFVCGAILDSLQDRQDLMDKIKGLIVDSGGAEPFTPKVWAAGFAAAILKKHSSSTHPVVEAGKINGSEGGASASKMQDKEPEMIEKTLLSFLEKLFSFVLNLPNVNQRLTKIVAAVTKNQPSCPHLYLYSVADKVIPYQSVALLVEEQRKMGRKVFSVNFGSSPHVEHLRTFPSRYLSELHNFLKECFATVKQI</sequence>
<gene>
    <name evidence="1" type="ORF">OWV82_012851</name>
</gene>
<keyword evidence="2" id="KW-1185">Reference proteome</keyword>
<protein>
    <submittedName>
        <fullName evidence="1">Transmembrane protein 53-like</fullName>
    </submittedName>
</protein>
<dbReference type="EMBL" id="CM051400">
    <property type="protein sequence ID" value="KAJ4714352.1"/>
    <property type="molecule type" value="Genomic_DNA"/>
</dbReference>
<name>A0ACC1XSB0_MELAZ</name>